<organism evidence="2 3">
    <name type="scientific">Xanthomarina spongicola</name>
    <dbReference type="NCBI Taxonomy" id="570520"/>
    <lineage>
        <taxon>Bacteria</taxon>
        <taxon>Pseudomonadati</taxon>
        <taxon>Bacteroidota</taxon>
        <taxon>Flavobacteriia</taxon>
        <taxon>Flavobacteriales</taxon>
        <taxon>Flavobacteriaceae</taxon>
        <taxon>Xanthomarina</taxon>
    </lineage>
</organism>
<keyword evidence="1" id="KW-1133">Transmembrane helix</keyword>
<feature type="transmembrane region" description="Helical" evidence="1">
    <location>
        <begin position="6"/>
        <end position="28"/>
    </location>
</feature>
<dbReference type="PANTHER" id="PTHR38446">
    <property type="entry name" value="BLL0914 PROTEIN"/>
    <property type="match status" value="1"/>
</dbReference>
<dbReference type="PANTHER" id="PTHR38446:SF1">
    <property type="entry name" value="BLL0914 PROTEIN"/>
    <property type="match status" value="1"/>
</dbReference>
<dbReference type="AlphaFoldDB" id="A0A316DRK8"/>
<keyword evidence="1" id="KW-0472">Membrane</keyword>
<evidence type="ECO:0000256" key="1">
    <source>
        <dbReference type="SAM" id="Phobius"/>
    </source>
</evidence>
<dbReference type="RefSeq" id="WP_109681163.1">
    <property type="nucleotide sequence ID" value="NZ_QGGP01000001.1"/>
</dbReference>
<reference evidence="2 3" key="1">
    <citation type="submission" date="2018-05" db="EMBL/GenBank/DDBJ databases">
        <title>Genomic Encyclopedia of Archaeal and Bacterial Type Strains, Phase II (KMG-II): from individual species to whole genera.</title>
        <authorList>
            <person name="Goeker M."/>
        </authorList>
    </citation>
    <scope>NUCLEOTIDE SEQUENCE [LARGE SCALE GENOMIC DNA]</scope>
    <source>
        <strain evidence="2 3">DSM 22637</strain>
    </source>
</reference>
<dbReference type="Proteomes" id="UP000245430">
    <property type="component" value="Unassembled WGS sequence"/>
</dbReference>
<feature type="transmembrane region" description="Helical" evidence="1">
    <location>
        <begin position="49"/>
        <end position="71"/>
    </location>
</feature>
<proteinExistence type="predicted"/>
<sequence length="120" mass="13625">MKLLLTILIVFIALEHIYFLILEMFLWTKPKGIKTFGLKSKEFAEETKVLAANQGLYNGFLAAGLIFSVIINNYNTTLFFLCCIAIAGIYGAYSTKNKKLFYIQSLPALFTIILTLSMYF</sequence>
<feature type="transmembrane region" description="Helical" evidence="1">
    <location>
        <begin position="77"/>
        <end position="93"/>
    </location>
</feature>
<accession>A0A316DRK8</accession>
<keyword evidence="3" id="KW-1185">Reference proteome</keyword>
<gene>
    <name evidence="2" type="ORF">LX78_00624</name>
</gene>
<dbReference type="EMBL" id="QGGP01000001">
    <property type="protein sequence ID" value="PWK20917.1"/>
    <property type="molecule type" value="Genomic_DNA"/>
</dbReference>
<feature type="transmembrane region" description="Helical" evidence="1">
    <location>
        <begin position="100"/>
        <end position="119"/>
    </location>
</feature>
<evidence type="ECO:0000313" key="3">
    <source>
        <dbReference type="Proteomes" id="UP000245430"/>
    </source>
</evidence>
<protein>
    <submittedName>
        <fullName evidence="2">Putative membrane protein</fullName>
    </submittedName>
</protein>
<name>A0A316DRK8_9FLAO</name>
<comment type="caution">
    <text evidence="2">The sequence shown here is derived from an EMBL/GenBank/DDBJ whole genome shotgun (WGS) entry which is preliminary data.</text>
</comment>
<dbReference type="OrthoDB" id="9803832at2"/>
<evidence type="ECO:0000313" key="2">
    <source>
        <dbReference type="EMBL" id="PWK20917.1"/>
    </source>
</evidence>
<dbReference type="InterPro" id="IPR009732">
    <property type="entry name" value="DUF1304"/>
</dbReference>
<keyword evidence="1" id="KW-0812">Transmembrane</keyword>
<dbReference type="Pfam" id="PF06993">
    <property type="entry name" value="DUF1304"/>
    <property type="match status" value="1"/>
</dbReference>